<comment type="caution">
    <text evidence="2">The sequence shown here is derived from an EMBL/GenBank/DDBJ whole genome shotgun (WGS) entry which is preliminary data.</text>
</comment>
<protein>
    <submittedName>
        <fullName evidence="2">Uncharacterized protein</fullName>
    </submittedName>
</protein>
<evidence type="ECO:0000313" key="2">
    <source>
        <dbReference type="EMBL" id="MFH4978140.1"/>
    </source>
</evidence>
<evidence type="ECO:0000313" key="3">
    <source>
        <dbReference type="Proteomes" id="UP001608902"/>
    </source>
</evidence>
<dbReference type="AlphaFoldDB" id="A0ABD6EDQ8"/>
<accession>A0ABD6EDQ8</accession>
<feature type="compositionally biased region" description="Polar residues" evidence="1">
    <location>
        <begin position="62"/>
        <end position="72"/>
    </location>
</feature>
<gene>
    <name evidence="2" type="ORF">AB6A40_004849</name>
</gene>
<feature type="compositionally biased region" description="Polar residues" evidence="1">
    <location>
        <begin position="96"/>
        <end position="110"/>
    </location>
</feature>
<proteinExistence type="predicted"/>
<keyword evidence="3" id="KW-1185">Reference proteome</keyword>
<dbReference type="Proteomes" id="UP001608902">
    <property type="component" value="Unassembled WGS sequence"/>
</dbReference>
<evidence type="ECO:0000256" key="1">
    <source>
        <dbReference type="SAM" id="MobiDB-lite"/>
    </source>
</evidence>
<feature type="region of interest" description="Disordered" evidence="1">
    <location>
        <begin position="1"/>
        <end position="110"/>
    </location>
</feature>
<feature type="compositionally biased region" description="Polar residues" evidence="1">
    <location>
        <begin position="9"/>
        <end position="22"/>
    </location>
</feature>
<organism evidence="2 3">
    <name type="scientific">Gnathostoma spinigerum</name>
    <dbReference type="NCBI Taxonomy" id="75299"/>
    <lineage>
        <taxon>Eukaryota</taxon>
        <taxon>Metazoa</taxon>
        <taxon>Ecdysozoa</taxon>
        <taxon>Nematoda</taxon>
        <taxon>Chromadorea</taxon>
        <taxon>Rhabditida</taxon>
        <taxon>Spirurina</taxon>
        <taxon>Gnathostomatomorpha</taxon>
        <taxon>Gnathostomatoidea</taxon>
        <taxon>Gnathostomatidae</taxon>
        <taxon>Gnathostoma</taxon>
    </lineage>
</organism>
<sequence>MSDEDFSTIHCSSGLPTALSPSEETEQQSNRKRTPPPVPAKPARFVSKLPLLSPRRADWLRGSQSLSQSKSNQTEREQSFARTNDGTAKVMGDIGQNETLDSLSSRSSNYPTAVSVTGIFQFT</sequence>
<dbReference type="EMBL" id="JBGFUD010002899">
    <property type="protein sequence ID" value="MFH4978140.1"/>
    <property type="molecule type" value="Genomic_DNA"/>
</dbReference>
<name>A0ABD6EDQ8_9BILA</name>
<reference evidence="2 3" key="1">
    <citation type="submission" date="2024-08" db="EMBL/GenBank/DDBJ databases">
        <title>Gnathostoma spinigerum genome.</title>
        <authorList>
            <person name="Gonzalez-Bertolin B."/>
            <person name="Monzon S."/>
            <person name="Zaballos A."/>
            <person name="Jimenez P."/>
            <person name="Dekumyoy P."/>
            <person name="Varona S."/>
            <person name="Cuesta I."/>
            <person name="Sumanam S."/>
            <person name="Adisakwattana P."/>
            <person name="Gasser R.B."/>
            <person name="Hernandez-Gonzalez A."/>
            <person name="Young N.D."/>
            <person name="Perteguer M.J."/>
        </authorList>
    </citation>
    <scope>NUCLEOTIDE SEQUENCE [LARGE SCALE GENOMIC DNA]</scope>
    <source>
        <strain evidence="2">AL3</strain>
        <tissue evidence="2">Liver</tissue>
    </source>
</reference>